<keyword evidence="3 6" id="KW-0812">Transmembrane</keyword>
<name>A9WB28_CHLAA</name>
<evidence type="ECO:0000256" key="6">
    <source>
        <dbReference type="SAM" id="Phobius"/>
    </source>
</evidence>
<dbReference type="GO" id="GO:0005886">
    <property type="term" value="C:plasma membrane"/>
    <property type="evidence" value="ECO:0000318"/>
    <property type="project" value="GO_Central"/>
</dbReference>
<evidence type="ECO:0000313" key="7">
    <source>
        <dbReference type="EMBL" id="ABY36821.1"/>
    </source>
</evidence>
<keyword evidence="8" id="KW-1185">Reference proteome</keyword>
<evidence type="ECO:0000256" key="1">
    <source>
        <dbReference type="ARBA" id="ARBA00004651"/>
    </source>
</evidence>
<protein>
    <submittedName>
        <fullName evidence="7">Inner-membrane translocator</fullName>
    </submittedName>
</protein>
<dbReference type="Proteomes" id="UP000002008">
    <property type="component" value="Chromosome"/>
</dbReference>
<evidence type="ECO:0000256" key="4">
    <source>
        <dbReference type="ARBA" id="ARBA00022989"/>
    </source>
</evidence>
<feature type="transmembrane region" description="Helical" evidence="6">
    <location>
        <begin position="256"/>
        <end position="284"/>
    </location>
</feature>
<evidence type="ECO:0000256" key="2">
    <source>
        <dbReference type="ARBA" id="ARBA00022475"/>
    </source>
</evidence>
<gene>
    <name evidence="7" type="ordered locus">Caur_3638</name>
</gene>
<proteinExistence type="predicted"/>
<keyword evidence="5 6" id="KW-0472">Membrane</keyword>
<dbReference type="InterPro" id="IPR043428">
    <property type="entry name" value="LivM-like"/>
</dbReference>
<dbReference type="InterPro" id="IPR001851">
    <property type="entry name" value="ABC_transp_permease"/>
</dbReference>
<sequence>MLTRLKAPQWAGLALIGGLIAFPYLIALLTGQPIDSGIPKFWQGMLIQVFILAVFAMSYDILMGYTGILSFGHALFFGTGAYTIGILLKHAGWDLGSAFVAVIVIAVLQSLIVGLLSLRVSGVYFAMVTLAFAQMFFLLAEATDFRQWTGAEDGLQSIPVPAWISPTNERLRFYYLALGFAVVMYLLARQVVNSPTGRVMMAIRDNEVRARVLGYHTLTYKLIAITISGVMAALAGAFNALWNLNANPAVLSVGTTINALLMTIIGGVGSLIGPMLGAAVIQLLGYWLNFFFGPAWPLLFGIVYILIVLFLPYGIVGTWRLRGTSWVTMWRNRWQELARRRGDGVAR</sequence>
<dbReference type="Pfam" id="PF02653">
    <property type="entry name" value="BPD_transp_2"/>
    <property type="match status" value="1"/>
</dbReference>
<keyword evidence="4 6" id="KW-1133">Transmembrane helix</keyword>
<dbReference type="AlphaFoldDB" id="A9WB28"/>
<dbReference type="EnsemblBacteria" id="ABY36821">
    <property type="protein sequence ID" value="ABY36821"/>
    <property type="gene ID" value="Caur_3638"/>
</dbReference>
<dbReference type="PANTHER" id="PTHR30482:SF17">
    <property type="entry name" value="ABC TRANSPORTER ATP-BINDING PROTEIN"/>
    <property type="match status" value="1"/>
</dbReference>
<dbReference type="HOGENOM" id="CLU_031365_0_1_0"/>
<feature type="transmembrane region" description="Helical" evidence="6">
    <location>
        <begin position="173"/>
        <end position="192"/>
    </location>
</feature>
<dbReference type="InParanoid" id="A9WB28"/>
<dbReference type="PANTHER" id="PTHR30482">
    <property type="entry name" value="HIGH-AFFINITY BRANCHED-CHAIN AMINO ACID TRANSPORT SYSTEM PERMEASE"/>
    <property type="match status" value="1"/>
</dbReference>
<evidence type="ECO:0000256" key="5">
    <source>
        <dbReference type="ARBA" id="ARBA00023136"/>
    </source>
</evidence>
<keyword evidence="2" id="KW-1003">Cell membrane</keyword>
<dbReference type="KEGG" id="cau:Caur_3638"/>
<dbReference type="GO" id="GO:0015658">
    <property type="term" value="F:branched-chain amino acid transmembrane transporter activity"/>
    <property type="evidence" value="ECO:0007669"/>
    <property type="project" value="InterPro"/>
</dbReference>
<feature type="transmembrane region" description="Helical" evidence="6">
    <location>
        <begin position="222"/>
        <end position="244"/>
    </location>
</feature>
<evidence type="ECO:0000256" key="3">
    <source>
        <dbReference type="ARBA" id="ARBA00022692"/>
    </source>
</evidence>
<dbReference type="EMBL" id="CP000909">
    <property type="protein sequence ID" value="ABY36821.1"/>
    <property type="molecule type" value="Genomic_DNA"/>
</dbReference>
<dbReference type="RefSeq" id="WP_012259474.1">
    <property type="nucleotide sequence ID" value="NC_010175.1"/>
</dbReference>
<feature type="transmembrane region" description="Helical" evidence="6">
    <location>
        <begin position="122"/>
        <end position="140"/>
    </location>
</feature>
<feature type="transmembrane region" description="Helical" evidence="6">
    <location>
        <begin position="296"/>
        <end position="316"/>
    </location>
</feature>
<feature type="transmembrane region" description="Helical" evidence="6">
    <location>
        <begin position="95"/>
        <end position="116"/>
    </location>
</feature>
<feature type="transmembrane region" description="Helical" evidence="6">
    <location>
        <begin position="68"/>
        <end position="88"/>
    </location>
</feature>
<accession>A9WB28</accession>
<feature type="transmembrane region" description="Helical" evidence="6">
    <location>
        <begin position="41"/>
        <end position="62"/>
    </location>
</feature>
<feature type="transmembrane region" description="Helical" evidence="6">
    <location>
        <begin position="12"/>
        <end position="29"/>
    </location>
</feature>
<dbReference type="PATRIC" id="fig|324602.8.peg.4092"/>
<dbReference type="STRING" id="324602.Caur_3638"/>
<dbReference type="eggNOG" id="COG4177">
    <property type="taxonomic scope" value="Bacteria"/>
</dbReference>
<organism evidence="7 8">
    <name type="scientific">Chloroflexus aurantiacus (strain ATCC 29366 / DSM 635 / J-10-fl)</name>
    <dbReference type="NCBI Taxonomy" id="324602"/>
    <lineage>
        <taxon>Bacteria</taxon>
        <taxon>Bacillati</taxon>
        <taxon>Chloroflexota</taxon>
        <taxon>Chloroflexia</taxon>
        <taxon>Chloroflexales</taxon>
        <taxon>Chloroflexineae</taxon>
        <taxon>Chloroflexaceae</taxon>
        <taxon>Chloroflexus</taxon>
    </lineage>
</organism>
<reference evidence="8" key="1">
    <citation type="journal article" date="2011" name="BMC Genomics">
        <title>Complete genome sequence of the filamentous anoxygenic phototrophic bacterium Chloroflexus aurantiacus.</title>
        <authorList>
            <person name="Tang K.H."/>
            <person name="Barry K."/>
            <person name="Chertkov O."/>
            <person name="Dalin E."/>
            <person name="Han C.S."/>
            <person name="Hauser L.J."/>
            <person name="Honchak B.M."/>
            <person name="Karbach L.E."/>
            <person name="Land M.L."/>
            <person name="Lapidus A."/>
            <person name="Larimer F.W."/>
            <person name="Mikhailova N."/>
            <person name="Pitluck S."/>
            <person name="Pierson B.K."/>
            <person name="Blankenship R.E."/>
        </authorList>
    </citation>
    <scope>NUCLEOTIDE SEQUENCE [LARGE SCALE GENOMIC DNA]</scope>
    <source>
        <strain evidence="8">ATCC 29366 / DSM 635 / J-10-fl</strain>
    </source>
</reference>
<comment type="subcellular location">
    <subcellularLocation>
        <location evidence="1">Cell membrane</location>
        <topology evidence="1">Multi-pass membrane protein</topology>
    </subcellularLocation>
</comment>
<evidence type="ECO:0000313" key="8">
    <source>
        <dbReference type="Proteomes" id="UP000002008"/>
    </source>
</evidence>
<dbReference type="CDD" id="cd06581">
    <property type="entry name" value="TM_PBP1_LivM_like"/>
    <property type="match status" value="1"/>
</dbReference>